<reference evidence="1" key="2">
    <citation type="submission" date="2020-03" db="EMBL/GenBank/DDBJ databases">
        <authorList>
            <person name="Fu F.-F."/>
            <person name="Chen J."/>
        </authorList>
    </citation>
    <scope>NUCLEOTIDE SEQUENCE</scope>
    <source>
        <strain evidence="1">Lc1</strain>
    </source>
</reference>
<protein>
    <submittedName>
        <fullName evidence="1">Uncharacterized protein</fullName>
    </submittedName>
</protein>
<comment type="caution">
    <text evidence="1">The sequence shown here is derived from an EMBL/GenBank/DDBJ whole genome shotgun (WGS) entry which is preliminary data.</text>
</comment>
<name>A0A8H4FKV6_COLGL</name>
<dbReference type="GeneID" id="69022495"/>
<dbReference type="AlphaFoldDB" id="A0A8H4FKV6"/>
<dbReference type="Proteomes" id="UP000613401">
    <property type="component" value="Unassembled WGS sequence"/>
</dbReference>
<gene>
    <name evidence="1" type="ORF">GCG54_00015391</name>
</gene>
<accession>A0A8H4FKV6</accession>
<dbReference type="EMBL" id="WVTB01000039">
    <property type="protein sequence ID" value="KAF3805835.1"/>
    <property type="molecule type" value="Genomic_DNA"/>
</dbReference>
<keyword evidence="2" id="KW-1185">Reference proteome</keyword>
<reference evidence="1" key="1">
    <citation type="journal article" date="2020" name="Phytopathology">
        <title>Genome sequence and comparative analysis of Colletotrichum gloeosporioides isolated from Liriodendron leaves.</title>
        <authorList>
            <person name="Fu F.F."/>
            <person name="Hao Z."/>
            <person name="Wang P."/>
            <person name="Lu Y."/>
            <person name="Xue L.J."/>
            <person name="Wei G."/>
            <person name="Tian Y."/>
            <person name="Baishi H."/>
            <person name="Xu H."/>
            <person name="Shi J."/>
            <person name="Cheng T."/>
            <person name="Wang G."/>
            <person name="Yi Y."/>
            <person name="Chen J."/>
        </authorList>
    </citation>
    <scope>NUCLEOTIDE SEQUENCE</scope>
    <source>
        <strain evidence="1">Lc1</strain>
    </source>
</reference>
<organism evidence="1 2">
    <name type="scientific">Colletotrichum gloeosporioides</name>
    <name type="common">Anthracnose fungus</name>
    <name type="synonym">Glomerella cingulata</name>
    <dbReference type="NCBI Taxonomy" id="474922"/>
    <lineage>
        <taxon>Eukaryota</taxon>
        <taxon>Fungi</taxon>
        <taxon>Dikarya</taxon>
        <taxon>Ascomycota</taxon>
        <taxon>Pezizomycotina</taxon>
        <taxon>Sordariomycetes</taxon>
        <taxon>Hypocreomycetidae</taxon>
        <taxon>Glomerellales</taxon>
        <taxon>Glomerellaceae</taxon>
        <taxon>Colletotrichum</taxon>
        <taxon>Colletotrichum gloeosporioides species complex</taxon>
    </lineage>
</organism>
<evidence type="ECO:0000313" key="2">
    <source>
        <dbReference type="Proteomes" id="UP000613401"/>
    </source>
</evidence>
<evidence type="ECO:0000313" key="1">
    <source>
        <dbReference type="EMBL" id="KAF3805835.1"/>
    </source>
</evidence>
<proteinExistence type="predicted"/>
<sequence>MAGSNMVLLSTADFRAFEMVDSIKQELENSHNTLIERHEYVSRATLDNIGLAGVDHDFQSLKESETT</sequence>
<dbReference type="RefSeq" id="XP_045264994.1">
    <property type="nucleotide sequence ID" value="XM_045415180.1"/>
</dbReference>